<sequence length="315" mass="34091">MSTNEKISTFAAFCELITEYALNNEDFLLLTTEEVTETELFDRLPPEKYIRTESSVAGALTRAAGSAIAGKKTWLLGRVAELTGCGYAQIREAIALPKLPVRIAALNGGLSCAHEGASVQLLEDLALMRTIPNMNVFIPSDMAALRGIIERSENTSAPLYMRLGCTPVPALDDSYGESFRLGGARILRSGTGVTICACGIMVSQALLAAEQLERQNISAEVIDCYSLKPFPESVLLSSVRRTGCCVVAEEHGNIGGLFGAAAECLGRTYPVPLRCVAVEDQFVNSGTPEELREYYGLTWKEIVDASAQAWALRRR</sequence>
<keyword evidence="2" id="KW-1185">Reference proteome</keyword>
<dbReference type="SUPFAM" id="SSF52922">
    <property type="entry name" value="TK C-terminal domain-like"/>
    <property type="match status" value="1"/>
</dbReference>
<dbReference type="Gene3D" id="3.40.50.920">
    <property type="match status" value="1"/>
</dbReference>
<dbReference type="RefSeq" id="WP_066744878.1">
    <property type="nucleotide sequence ID" value="NZ_CALCLR010000003.1"/>
</dbReference>
<dbReference type="SUPFAM" id="SSF52518">
    <property type="entry name" value="Thiamin diphosphate-binding fold (THDP-binding)"/>
    <property type="match status" value="1"/>
</dbReference>
<dbReference type="InterPro" id="IPR051157">
    <property type="entry name" value="PDH/Transketolase"/>
</dbReference>
<dbReference type="Pfam" id="PF02780">
    <property type="entry name" value="Transketolase_C"/>
    <property type="match status" value="1"/>
</dbReference>
<name>A0A1B2I578_9BACT</name>
<evidence type="ECO:0000313" key="2">
    <source>
        <dbReference type="Proteomes" id="UP000093044"/>
    </source>
</evidence>
<gene>
    <name evidence="1" type="ORF">BED41_08590</name>
</gene>
<dbReference type="InterPro" id="IPR033248">
    <property type="entry name" value="Transketolase_C"/>
</dbReference>
<dbReference type="EMBL" id="CP016757">
    <property type="protein sequence ID" value="ANZ45124.1"/>
    <property type="molecule type" value="Genomic_DNA"/>
</dbReference>
<dbReference type="STRING" id="1197717.BED41_08590"/>
<dbReference type="Pfam" id="PF02779">
    <property type="entry name" value="Transket_pyr"/>
    <property type="match status" value="1"/>
</dbReference>
<accession>A0A1B2I578</accession>
<evidence type="ECO:0000313" key="1">
    <source>
        <dbReference type="EMBL" id="ANZ45124.1"/>
    </source>
</evidence>
<protein>
    <submittedName>
        <fullName evidence="1">Uncharacterized protein</fullName>
    </submittedName>
</protein>
<organism evidence="1 2">
    <name type="scientific">Cloacibacillus porcorum</name>
    <dbReference type="NCBI Taxonomy" id="1197717"/>
    <lineage>
        <taxon>Bacteria</taxon>
        <taxon>Thermotogati</taxon>
        <taxon>Synergistota</taxon>
        <taxon>Synergistia</taxon>
        <taxon>Synergistales</taxon>
        <taxon>Synergistaceae</taxon>
        <taxon>Cloacibacillus</taxon>
    </lineage>
</organism>
<dbReference type="InterPro" id="IPR029061">
    <property type="entry name" value="THDP-binding"/>
</dbReference>
<dbReference type="InterPro" id="IPR005475">
    <property type="entry name" value="Transketolase-like_Pyr-bd"/>
</dbReference>
<dbReference type="PANTHER" id="PTHR43825">
    <property type="entry name" value="PYRUVATE DEHYDROGENASE E1 COMPONENT"/>
    <property type="match status" value="1"/>
</dbReference>
<dbReference type="OrthoDB" id="9803371at2"/>
<dbReference type="PANTHER" id="PTHR43825:SF1">
    <property type="entry name" value="TRANSKETOLASE-LIKE PYRIMIDINE-BINDING DOMAIN-CONTAINING PROTEIN"/>
    <property type="match status" value="1"/>
</dbReference>
<dbReference type="GeneID" id="83057905"/>
<dbReference type="Gene3D" id="3.40.50.970">
    <property type="match status" value="1"/>
</dbReference>
<dbReference type="InterPro" id="IPR009014">
    <property type="entry name" value="Transketo_C/PFOR_II"/>
</dbReference>
<dbReference type="KEGG" id="cpor:BED41_08590"/>
<dbReference type="SMART" id="SM00861">
    <property type="entry name" value="Transket_pyr"/>
    <property type="match status" value="1"/>
</dbReference>
<dbReference type="AlphaFoldDB" id="A0A1B2I578"/>
<dbReference type="Proteomes" id="UP000093044">
    <property type="component" value="Chromosome"/>
</dbReference>
<reference evidence="1" key="1">
    <citation type="submission" date="2016-08" db="EMBL/GenBank/DDBJ databases">
        <title>Complete genome of Cloacibacillus porcorum.</title>
        <authorList>
            <person name="Looft T."/>
            <person name="Bayles D.O."/>
            <person name="Alt D.P."/>
        </authorList>
    </citation>
    <scope>NUCLEOTIDE SEQUENCE [LARGE SCALE GENOMIC DNA]</scope>
    <source>
        <strain evidence="1">CL-84</strain>
    </source>
</reference>
<proteinExistence type="predicted"/>